<dbReference type="NCBIfam" id="TIGR03816">
    <property type="entry name" value="tadE_like_DECH"/>
    <property type="match status" value="1"/>
</dbReference>
<feature type="domain" description="Putative Flp pilus-assembly TadG-like N-terminal" evidence="2">
    <location>
        <begin position="23"/>
        <end position="69"/>
    </location>
</feature>
<protein>
    <submittedName>
        <fullName evidence="3">Rv3654c family TadE-like protein</fullName>
    </submittedName>
</protein>
<organism evidence="3 4">
    <name type="scientific">Janibacter alittae</name>
    <dbReference type="NCBI Taxonomy" id="3115209"/>
    <lineage>
        <taxon>Bacteria</taxon>
        <taxon>Bacillati</taxon>
        <taxon>Actinomycetota</taxon>
        <taxon>Actinomycetes</taxon>
        <taxon>Micrococcales</taxon>
        <taxon>Intrasporangiaceae</taxon>
        <taxon>Janibacter</taxon>
    </lineage>
</organism>
<evidence type="ECO:0000313" key="4">
    <source>
        <dbReference type="Proteomes" id="UP001382727"/>
    </source>
</evidence>
<gene>
    <name evidence="3" type="ORF">V1351_13080</name>
</gene>
<keyword evidence="1" id="KW-1133">Transmembrane helix</keyword>
<sequence length="135" mass="13851">MTRPERQDPRVGRVVRRGDGESGSATVLALGMIVVVLTVTIGALAVLGTLRAVHVARSSADLAALAAAGHFQQHADPVAACTEARRIARRHSAQVVECGVDARGVARVTTSVPISHRLAGVGREVAEGHALAGPG</sequence>
<dbReference type="Pfam" id="PF13400">
    <property type="entry name" value="Tad"/>
    <property type="match status" value="1"/>
</dbReference>
<dbReference type="EMBL" id="CP144913">
    <property type="protein sequence ID" value="WXB75873.1"/>
    <property type="molecule type" value="Genomic_DNA"/>
</dbReference>
<evidence type="ECO:0000259" key="2">
    <source>
        <dbReference type="Pfam" id="PF13400"/>
    </source>
</evidence>
<proteinExistence type="predicted"/>
<accession>A0ABZ2MFW0</accession>
<reference evidence="3 4" key="1">
    <citation type="submission" date="2024-02" db="EMBL/GenBank/DDBJ databases">
        <title>Janibacter sp. nov., isolated from gut of marine sandworm.</title>
        <authorList>
            <person name="Kim B."/>
            <person name="Jun M.O."/>
            <person name="Shin N.-R."/>
        </authorList>
    </citation>
    <scope>NUCLEOTIDE SEQUENCE [LARGE SCALE GENOMIC DNA]</scope>
    <source>
        <strain evidence="3 4">A1S7</strain>
    </source>
</reference>
<evidence type="ECO:0000256" key="1">
    <source>
        <dbReference type="SAM" id="Phobius"/>
    </source>
</evidence>
<dbReference type="InterPro" id="IPR021202">
    <property type="entry name" value="Rv3654c-like"/>
</dbReference>
<name>A0ABZ2MFW0_9MICO</name>
<evidence type="ECO:0000313" key="3">
    <source>
        <dbReference type="EMBL" id="WXB75873.1"/>
    </source>
</evidence>
<dbReference type="RefSeq" id="WP_338748643.1">
    <property type="nucleotide sequence ID" value="NZ_CP144913.1"/>
</dbReference>
<keyword evidence="1" id="KW-0812">Transmembrane</keyword>
<keyword evidence="1" id="KW-0472">Membrane</keyword>
<dbReference type="InterPro" id="IPR028087">
    <property type="entry name" value="Tad_N"/>
</dbReference>
<feature type="transmembrane region" description="Helical" evidence="1">
    <location>
        <begin position="27"/>
        <end position="50"/>
    </location>
</feature>
<dbReference type="Proteomes" id="UP001382727">
    <property type="component" value="Chromosome"/>
</dbReference>
<keyword evidence="4" id="KW-1185">Reference proteome</keyword>